<accession>A0A4V5P7P5</accession>
<dbReference type="AlphaFoldDB" id="A0A4V5P7P5"/>
<dbReference type="GO" id="GO:0000724">
    <property type="term" value="P:double-strand break repair via homologous recombination"/>
    <property type="evidence" value="ECO:0007669"/>
    <property type="project" value="InterPro"/>
</dbReference>
<evidence type="ECO:0000313" key="12">
    <source>
        <dbReference type="Proteomes" id="UP000308365"/>
    </source>
</evidence>
<dbReference type="PANTHER" id="PTHR28643">
    <property type="entry name" value="SWI5-DEPENDENT RECOMBINATION DNA REPAIR PROTEIN 1 HOMOLOG"/>
    <property type="match status" value="1"/>
</dbReference>
<dbReference type="Pfam" id="PF10376">
    <property type="entry name" value="Mei5"/>
    <property type="match status" value="1"/>
</dbReference>
<evidence type="ECO:0000256" key="1">
    <source>
        <dbReference type="ARBA" id="ARBA00004123"/>
    </source>
</evidence>
<keyword evidence="9" id="KW-0539">Nucleus</keyword>
<evidence type="ECO:0000256" key="7">
    <source>
        <dbReference type="ARBA" id="ARBA00023163"/>
    </source>
</evidence>
<evidence type="ECO:0000256" key="2">
    <source>
        <dbReference type="ARBA" id="ARBA00008729"/>
    </source>
</evidence>
<dbReference type="GO" id="GO:0032798">
    <property type="term" value="C:Swi5-Sfr1 complex"/>
    <property type="evidence" value="ECO:0007669"/>
    <property type="project" value="InterPro"/>
</dbReference>
<dbReference type="EMBL" id="RWIC01000698">
    <property type="protein sequence ID" value="TKC40890.1"/>
    <property type="molecule type" value="Genomic_DNA"/>
</dbReference>
<keyword evidence="4" id="KW-0227">DNA damage</keyword>
<evidence type="ECO:0000256" key="6">
    <source>
        <dbReference type="ARBA" id="ARBA00023054"/>
    </source>
</evidence>
<organism evidence="11 12">
    <name type="scientific">Monodon monoceros</name>
    <name type="common">Narwhal</name>
    <name type="synonym">Ceratodon monodon</name>
    <dbReference type="NCBI Taxonomy" id="40151"/>
    <lineage>
        <taxon>Eukaryota</taxon>
        <taxon>Metazoa</taxon>
        <taxon>Chordata</taxon>
        <taxon>Craniata</taxon>
        <taxon>Vertebrata</taxon>
        <taxon>Euteleostomi</taxon>
        <taxon>Mammalia</taxon>
        <taxon>Eutheria</taxon>
        <taxon>Laurasiatheria</taxon>
        <taxon>Artiodactyla</taxon>
        <taxon>Whippomorpha</taxon>
        <taxon>Cetacea</taxon>
        <taxon>Odontoceti</taxon>
        <taxon>Monodontidae</taxon>
        <taxon>Monodon</taxon>
    </lineage>
</organism>
<proteinExistence type="inferred from homology"/>
<protein>
    <recommendedName>
        <fullName evidence="3">Swi5-dependent recombination DNA repair protein 1 homolog</fullName>
    </recommendedName>
    <alternativeName>
        <fullName evidence="10">Meiosis protein 5 homolog</fullName>
    </alternativeName>
</protein>
<keyword evidence="8" id="KW-0234">DNA repair</keyword>
<comment type="caution">
    <text evidence="11">The sequence shown here is derived from an EMBL/GenBank/DDBJ whole genome shotgun (WGS) entry which is preliminary data.</text>
</comment>
<evidence type="ECO:0000256" key="4">
    <source>
        <dbReference type="ARBA" id="ARBA00022763"/>
    </source>
</evidence>
<dbReference type="Proteomes" id="UP000308365">
    <property type="component" value="Unassembled WGS sequence"/>
</dbReference>
<evidence type="ECO:0000256" key="8">
    <source>
        <dbReference type="ARBA" id="ARBA00023204"/>
    </source>
</evidence>
<reference evidence="12" key="1">
    <citation type="journal article" date="2019" name="IScience">
        <title>Narwhal Genome Reveals Long-Term Low Genetic Diversity despite Current Large Abundance Size.</title>
        <authorList>
            <person name="Westbury M.V."/>
            <person name="Petersen B."/>
            <person name="Garde E."/>
            <person name="Heide-Jorgensen M.P."/>
            <person name="Lorenzen E.D."/>
        </authorList>
    </citation>
    <scope>NUCLEOTIDE SEQUENCE [LARGE SCALE GENOMIC DNA]</scope>
</reference>
<dbReference type="PANTHER" id="PTHR28643:SF1">
    <property type="entry name" value="SWI5-DEPENDENT RECOMBINATION DNA REPAIR PROTEIN 1 HOMOLOG"/>
    <property type="match status" value="1"/>
</dbReference>
<comment type="subcellular location">
    <subcellularLocation>
        <location evidence="1">Nucleus</location>
    </subcellularLocation>
</comment>
<keyword evidence="7" id="KW-0804">Transcription</keyword>
<name>A0A4V5P7P5_MONMO</name>
<keyword evidence="6" id="KW-0175">Coiled coil</keyword>
<evidence type="ECO:0000313" key="11">
    <source>
        <dbReference type="EMBL" id="TKC40890.1"/>
    </source>
</evidence>
<evidence type="ECO:0000256" key="3">
    <source>
        <dbReference type="ARBA" id="ARBA00014688"/>
    </source>
</evidence>
<sequence>MLLMNFSTPYIKKPLPTVPMSLVQVDSKTRSHGYGFCGIILVAPSDGPVGMCSAKKLNIPGEVNQYFIFKMGSLGNTGMILPSTPQACVNPLSPHITNRRKQPISVTQSSKKRLNEEKTKLVKQVQEKGNFLQRLKLVKMYRSKKGLSQTQLLTKRWRSCSQLLLSVAVRLVCIRIKLGKWTMNNLYHYGHERAIIIYQVKVQKVMWDEFPRDNCVPDGSTISDYHGWNLLSASVMSTVRKDMTHAMITMRTMCFITSWLIGPMAWDTSATGTSELIIKAGLNTANLITPVPTVIIWKEATTARTKPEESMNPFLNKYTLKLDYDQTVIIPHIPITTKVHTTQGKLNPLSDPGIDAIQKERMTMCADISIGSRGQWRNNRHYKTIILQHLMSPRPCPILQPLQLYAMYLKINSFLNKVMVEIKSKIVIGKHNDASTTNYTKIKTKAKSLLTKSDACFCTPDPMSDNLNIIPYNGQGKTDKRNLRIKICSGMKGLGSEIAWLVTGLESEIILRDLLLFLGLHDYKIPKNYILKNWFDETSPEGKTESHTAITHYEMLLKAIWMITSVANCRLLNIKETAELQDSESSLFVLKVKNQVAATDKMSITSRY</sequence>
<dbReference type="GO" id="GO:0003713">
    <property type="term" value="F:transcription coactivator activity"/>
    <property type="evidence" value="ECO:0007669"/>
    <property type="project" value="InterPro"/>
</dbReference>
<evidence type="ECO:0000256" key="9">
    <source>
        <dbReference type="ARBA" id="ARBA00023242"/>
    </source>
</evidence>
<dbReference type="InterPro" id="IPR018468">
    <property type="entry name" value="SFR1/Mei5"/>
</dbReference>
<evidence type="ECO:0000256" key="5">
    <source>
        <dbReference type="ARBA" id="ARBA00023015"/>
    </source>
</evidence>
<comment type="similarity">
    <text evidence="2">Belongs to the SFR1/MEI5 family.</text>
</comment>
<evidence type="ECO:0000256" key="10">
    <source>
        <dbReference type="ARBA" id="ARBA00033234"/>
    </source>
</evidence>
<gene>
    <name evidence="11" type="ORF">EI555_001481</name>
</gene>
<dbReference type="InterPro" id="IPR042429">
    <property type="entry name" value="SFR1"/>
</dbReference>
<keyword evidence="5" id="KW-0805">Transcription regulation</keyword>